<dbReference type="InterPro" id="IPR051257">
    <property type="entry name" value="Diverse_CBS-Domain"/>
</dbReference>
<name>A0ABT7PP85_9BACT</name>
<comment type="caution">
    <text evidence="4">The sequence shown here is derived from an EMBL/GenBank/DDBJ whole genome shotgun (WGS) entry which is preliminary data.</text>
</comment>
<dbReference type="Gene3D" id="3.10.580.10">
    <property type="entry name" value="CBS-domain"/>
    <property type="match status" value="1"/>
</dbReference>
<feature type="domain" description="CBS" evidence="3">
    <location>
        <begin position="11"/>
        <end position="70"/>
    </location>
</feature>
<reference evidence="4 5" key="1">
    <citation type="submission" date="2023-06" db="EMBL/GenBank/DDBJ databases">
        <title>Roseiconus lacunae JC819 isolated from Gulf of Mannar region, Tamil Nadu.</title>
        <authorList>
            <person name="Pk S."/>
            <person name="Ch S."/>
            <person name="Ch V.R."/>
        </authorList>
    </citation>
    <scope>NUCLEOTIDE SEQUENCE [LARGE SCALE GENOMIC DNA]</scope>
    <source>
        <strain evidence="4 5">JC819</strain>
    </source>
</reference>
<dbReference type="SUPFAM" id="SSF54631">
    <property type="entry name" value="CBS-domain pair"/>
    <property type="match status" value="1"/>
</dbReference>
<proteinExistence type="predicted"/>
<dbReference type="PROSITE" id="PS51371">
    <property type="entry name" value="CBS"/>
    <property type="match status" value="2"/>
</dbReference>
<dbReference type="SMART" id="SM00116">
    <property type="entry name" value="CBS"/>
    <property type="match status" value="2"/>
</dbReference>
<feature type="domain" description="CBS" evidence="3">
    <location>
        <begin position="98"/>
        <end position="155"/>
    </location>
</feature>
<evidence type="ECO:0000259" key="3">
    <source>
        <dbReference type="PROSITE" id="PS51371"/>
    </source>
</evidence>
<dbReference type="Proteomes" id="UP001239462">
    <property type="component" value="Unassembled WGS sequence"/>
</dbReference>
<evidence type="ECO:0000313" key="5">
    <source>
        <dbReference type="Proteomes" id="UP001239462"/>
    </source>
</evidence>
<accession>A0ABT7PP85</accession>
<gene>
    <name evidence="4" type="ORF">QTN89_22855</name>
</gene>
<dbReference type="InterPro" id="IPR000644">
    <property type="entry name" value="CBS_dom"/>
</dbReference>
<evidence type="ECO:0000313" key="4">
    <source>
        <dbReference type="EMBL" id="MDM4018309.1"/>
    </source>
</evidence>
<keyword evidence="1 2" id="KW-0129">CBS domain</keyword>
<dbReference type="InterPro" id="IPR046342">
    <property type="entry name" value="CBS_dom_sf"/>
</dbReference>
<sequence>MNTELTVKDLMARSVVSIDHDATVHAALDIMMEDKLSCLPVVAANGRCIGVLALPDLMPIASESDHLLDEASDGVMDRLWVVDVMRERFGSDQVNEFMSDEPVLIGAEASASHAAELMLNHGIHHLPVVNRNDELIGILSSMDLLRAIVSSTANA</sequence>
<evidence type="ECO:0000256" key="1">
    <source>
        <dbReference type="ARBA" id="ARBA00023122"/>
    </source>
</evidence>
<dbReference type="PANTHER" id="PTHR43080:SF2">
    <property type="entry name" value="CBS DOMAIN-CONTAINING PROTEIN"/>
    <property type="match status" value="1"/>
</dbReference>
<dbReference type="Pfam" id="PF00571">
    <property type="entry name" value="CBS"/>
    <property type="match status" value="2"/>
</dbReference>
<dbReference type="EMBL" id="JASZZN010000020">
    <property type="protein sequence ID" value="MDM4018309.1"/>
    <property type="molecule type" value="Genomic_DNA"/>
</dbReference>
<dbReference type="PANTHER" id="PTHR43080">
    <property type="entry name" value="CBS DOMAIN-CONTAINING PROTEIN CBSX3, MITOCHONDRIAL"/>
    <property type="match status" value="1"/>
</dbReference>
<protein>
    <submittedName>
        <fullName evidence="4">CBS domain-containing protein</fullName>
    </submittedName>
</protein>
<evidence type="ECO:0000256" key="2">
    <source>
        <dbReference type="PROSITE-ProRule" id="PRU00703"/>
    </source>
</evidence>
<dbReference type="RefSeq" id="WP_149494871.1">
    <property type="nucleotide sequence ID" value="NZ_JAJMQV010000070.1"/>
</dbReference>
<keyword evidence="5" id="KW-1185">Reference proteome</keyword>
<organism evidence="4 5">
    <name type="scientific">Roseiconus lacunae</name>
    <dbReference type="NCBI Taxonomy" id="2605694"/>
    <lineage>
        <taxon>Bacteria</taxon>
        <taxon>Pseudomonadati</taxon>
        <taxon>Planctomycetota</taxon>
        <taxon>Planctomycetia</taxon>
        <taxon>Pirellulales</taxon>
        <taxon>Pirellulaceae</taxon>
        <taxon>Roseiconus</taxon>
    </lineage>
</organism>